<gene>
    <name evidence="1" type="ORF">ACFSR9_08970</name>
</gene>
<protein>
    <submittedName>
        <fullName evidence="1">Uncharacterized protein</fullName>
    </submittedName>
</protein>
<evidence type="ECO:0000313" key="1">
    <source>
        <dbReference type="EMBL" id="MFD2609568.1"/>
    </source>
</evidence>
<organism evidence="1 2">
    <name type="scientific">Deinococcus taklimakanensis</name>
    <dbReference type="NCBI Taxonomy" id="536443"/>
    <lineage>
        <taxon>Bacteria</taxon>
        <taxon>Thermotogati</taxon>
        <taxon>Deinococcota</taxon>
        <taxon>Deinococci</taxon>
        <taxon>Deinococcales</taxon>
        <taxon>Deinococcaceae</taxon>
        <taxon>Deinococcus</taxon>
    </lineage>
</organism>
<comment type="caution">
    <text evidence="1">The sequence shown here is derived from an EMBL/GenBank/DDBJ whole genome shotgun (WGS) entry which is preliminary data.</text>
</comment>
<dbReference type="RefSeq" id="WP_386845047.1">
    <property type="nucleotide sequence ID" value="NZ_JBHUMK010000037.1"/>
</dbReference>
<sequence>MKAKLTGMGSYQGNPTADSSITITYSERLEDGAGNASVSQYVGKLDTGSRSWRDAHTGGDLLLPVTLSNTVRVEVTEVFRYTTRGEVRTTFTGWATPTNMDGTELDYTQMRPPRAPSGAEPLTMQAARDLLARGNAQLQQTAQATAELRSVVGVRSLGRAPQAGDPAGLYRWIDGAGHEVDSAWDGNVETGRTAVLVTQADIISLPDPGLPLLNQTGGDIYFGARNGRREGEIIRSHTHVTQTISFEYYTPVQGYTSDSFTMFTIVPPGGWVVACLHGATSNTFAGDGIPRSASMIGHDQVVVATKYGNQRVQVSFTMRPA</sequence>
<accession>A0ABW5P598</accession>
<proteinExistence type="predicted"/>
<dbReference type="EMBL" id="JBHUMK010000037">
    <property type="protein sequence ID" value="MFD2609568.1"/>
    <property type="molecule type" value="Genomic_DNA"/>
</dbReference>
<name>A0ABW5P598_9DEIO</name>
<reference evidence="2" key="1">
    <citation type="journal article" date="2019" name="Int. J. Syst. Evol. Microbiol.">
        <title>The Global Catalogue of Microorganisms (GCM) 10K type strain sequencing project: providing services to taxonomists for standard genome sequencing and annotation.</title>
        <authorList>
            <consortium name="The Broad Institute Genomics Platform"/>
            <consortium name="The Broad Institute Genome Sequencing Center for Infectious Disease"/>
            <person name="Wu L."/>
            <person name="Ma J."/>
        </authorList>
    </citation>
    <scope>NUCLEOTIDE SEQUENCE [LARGE SCALE GENOMIC DNA]</scope>
    <source>
        <strain evidence="2">KCTC 33842</strain>
    </source>
</reference>
<dbReference type="Proteomes" id="UP001597475">
    <property type="component" value="Unassembled WGS sequence"/>
</dbReference>
<keyword evidence="2" id="KW-1185">Reference proteome</keyword>
<evidence type="ECO:0000313" key="2">
    <source>
        <dbReference type="Proteomes" id="UP001597475"/>
    </source>
</evidence>